<dbReference type="SUPFAM" id="SSF54523">
    <property type="entry name" value="Pili subunits"/>
    <property type="match status" value="1"/>
</dbReference>
<accession>A0A4Y6PSK7</accession>
<proteinExistence type="predicted"/>
<dbReference type="OrthoDB" id="9795612at2"/>
<evidence type="ECO:0000256" key="2">
    <source>
        <dbReference type="SAM" id="SignalP"/>
    </source>
</evidence>
<evidence type="ECO:0000259" key="3">
    <source>
        <dbReference type="Pfam" id="PF08334"/>
    </source>
</evidence>
<evidence type="ECO:0000256" key="1">
    <source>
        <dbReference type="SAM" id="MobiDB-lite"/>
    </source>
</evidence>
<dbReference type="Pfam" id="PF08334">
    <property type="entry name" value="T2SSG"/>
    <property type="match status" value="1"/>
</dbReference>
<feature type="chain" id="PRO_5030106363" description="Type II secretion system protein GspG C-terminal domain-containing protein" evidence="2">
    <location>
        <begin position="32"/>
        <end position="231"/>
    </location>
</feature>
<keyword evidence="5" id="KW-1185">Reference proteome</keyword>
<evidence type="ECO:0000313" key="5">
    <source>
        <dbReference type="Proteomes" id="UP000315995"/>
    </source>
</evidence>
<gene>
    <name evidence="4" type="ORF">FIV42_10905</name>
</gene>
<sequence>MDEQFELVRGKMMKMRLPILLLSLAAAALVAQGCATGDTARTQPAQTTEPPATTTADEQIPPKERAALEEKFCTATLEQLRNDPDRQVPDDCKGVVMRRTEQFGHGENNGYLVTVIVGEDREKIDLGAVVTPAGQVELRSLQTGLNRAAVQEAELGIRNLQTKIDEFFLQSEPRRLPDSLEELEQQNVVDNLPTDPWGNAYIYTKKSATDYEIYSAGPDGQKGTLDDVRVQ</sequence>
<name>A0A4Y6PSK7_PERCE</name>
<keyword evidence="2" id="KW-0732">Signal</keyword>
<organism evidence="4 5">
    <name type="scientific">Persicimonas caeni</name>
    <dbReference type="NCBI Taxonomy" id="2292766"/>
    <lineage>
        <taxon>Bacteria</taxon>
        <taxon>Deltaproteobacteria</taxon>
        <taxon>Bradymonadales</taxon>
        <taxon>Bradymonadaceae</taxon>
        <taxon>Persicimonas</taxon>
    </lineage>
</organism>
<feature type="domain" description="Type II secretion system protein GspG C-terminal" evidence="3">
    <location>
        <begin position="146"/>
        <end position="226"/>
    </location>
</feature>
<dbReference type="Gene3D" id="3.30.700.10">
    <property type="entry name" value="Glycoprotein, Type 4 Pilin"/>
    <property type="match status" value="1"/>
</dbReference>
<reference evidence="4 5" key="1">
    <citation type="submission" date="2019-06" db="EMBL/GenBank/DDBJ databases">
        <title>Persicimonas caeni gen. nov., sp. nov., a predatory bacterium isolated from solar saltern.</title>
        <authorList>
            <person name="Wang S."/>
        </authorList>
    </citation>
    <scope>NUCLEOTIDE SEQUENCE [LARGE SCALE GENOMIC DNA]</scope>
    <source>
        <strain evidence="4 5">YN101</strain>
    </source>
</reference>
<dbReference type="InterPro" id="IPR045584">
    <property type="entry name" value="Pilin-like"/>
</dbReference>
<evidence type="ECO:0000313" key="4">
    <source>
        <dbReference type="EMBL" id="QDG51230.1"/>
    </source>
</evidence>
<accession>A0A5B8Y473</accession>
<feature type="signal peptide" evidence="2">
    <location>
        <begin position="1"/>
        <end position="31"/>
    </location>
</feature>
<dbReference type="Proteomes" id="UP000315995">
    <property type="component" value="Chromosome"/>
</dbReference>
<dbReference type="InterPro" id="IPR013545">
    <property type="entry name" value="T2SS_protein-GspG_C"/>
</dbReference>
<protein>
    <recommendedName>
        <fullName evidence="3">Type II secretion system protein GspG C-terminal domain-containing protein</fullName>
    </recommendedName>
</protein>
<feature type="region of interest" description="Disordered" evidence="1">
    <location>
        <begin position="38"/>
        <end position="59"/>
    </location>
</feature>
<dbReference type="AlphaFoldDB" id="A0A4Y6PSK7"/>
<feature type="compositionally biased region" description="Low complexity" evidence="1">
    <location>
        <begin position="39"/>
        <end position="56"/>
    </location>
</feature>
<dbReference type="EMBL" id="CP041186">
    <property type="protein sequence ID" value="QDG51230.1"/>
    <property type="molecule type" value="Genomic_DNA"/>
</dbReference>